<dbReference type="InterPro" id="IPR011453">
    <property type="entry name" value="DUF1559"/>
</dbReference>
<proteinExistence type="predicted"/>
<dbReference type="Proteomes" id="UP000317421">
    <property type="component" value="Unassembled WGS sequence"/>
</dbReference>
<evidence type="ECO:0000256" key="1">
    <source>
        <dbReference type="SAM" id="MobiDB-lite"/>
    </source>
</evidence>
<protein>
    <recommendedName>
        <fullName evidence="2">DUF1559 domain-containing protein</fullName>
    </recommendedName>
</protein>
<evidence type="ECO:0000259" key="2">
    <source>
        <dbReference type="Pfam" id="PF07596"/>
    </source>
</evidence>
<dbReference type="InterPro" id="IPR045584">
    <property type="entry name" value="Pilin-like"/>
</dbReference>
<name>A0A5C6A3D8_9BACT</name>
<feature type="compositionally biased region" description="Polar residues" evidence="1">
    <location>
        <begin position="299"/>
        <end position="312"/>
    </location>
</feature>
<evidence type="ECO:0000313" key="4">
    <source>
        <dbReference type="Proteomes" id="UP000317421"/>
    </source>
</evidence>
<dbReference type="NCBIfam" id="TIGR02532">
    <property type="entry name" value="IV_pilin_GFxxxE"/>
    <property type="match status" value="1"/>
</dbReference>
<reference evidence="3 4" key="1">
    <citation type="submission" date="2019-02" db="EMBL/GenBank/DDBJ databases">
        <title>Deep-cultivation of Planctomycetes and their phenomic and genomic characterization uncovers novel biology.</title>
        <authorList>
            <person name="Wiegand S."/>
            <person name="Jogler M."/>
            <person name="Boedeker C."/>
            <person name="Pinto D."/>
            <person name="Vollmers J."/>
            <person name="Rivas-Marin E."/>
            <person name="Kohn T."/>
            <person name="Peeters S.H."/>
            <person name="Heuer A."/>
            <person name="Rast P."/>
            <person name="Oberbeckmann S."/>
            <person name="Bunk B."/>
            <person name="Jeske O."/>
            <person name="Meyerdierks A."/>
            <person name="Storesund J.E."/>
            <person name="Kallscheuer N."/>
            <person name="Luecker S."/>
            <person name="Lage O.M."/>
            <person name="Pohl T."/>
            <person name="Merkel B.J."/>
            <person name="Hornburger P."/>
            <person name="Mueller R.-W."/>
            <person name="Bruemmer F."/>
            <person name="Labrenz M."/>
            <person name="Spormann A.M."/>
            <person name="Op Den Camp H."/>
            <person name="Overmann J."/>
            <person name="Amann R."/>
            <person name="Jetten M.S.M."/>
            <person name="Mascher T."/>
            <person name="Medema M.H."/>
            <person name="Devos D.P."/>
            <person name="Kaster A.-K."/>
            <person name="Ovreas L."/>
            <person name="Rohde M."/>
            <person name="Galperin M.Y."/>
            <person name="Jogler C."/>
        </authorList>
    </citation>
    <scope>NUCLEOTIDE SEQUENCE [LARGE SCALE GENOMIC DNA]</scope>
    <source>
        <strain evidence="3 4">Pla108</strain>
    </source>
</reference>
<dbReference type="Pfam" id="PF07596">
    <property type="entry name" value="SBP_bac_10"/>
    <property type="match status" value="1"/>
</dbReference>
<dbReference type="PANTHER" id="PTHR30093:SF2">
    <property type="entry name" value="TYPE II SECRETION SYSTEM PROTEIN H"/>
    <property type="match status" value="1"/>
</dbReference>
<comment type="caution">
    <text evidence="3">The sequence shown here is derived from an EMBL/GenBank/DDBJ whole genome shotgun (WGS) entry which is preliminary data.</text>
</comment>
<feature type="region of interest" description="Disordered" evidence="1">
    <location>
        <begin position="264"/>
        <end position="318"/>
    </location>
</feature>
<accession>A0A5C6A3D8</accession>
<dbReference type="Pfam" id="PF07963">
    <property type="entry name" value="N_methyl"/>
    <property type="match status" value="1"/>
</dbReference>
<evidence type="ECO:0000313" key="3">
    <source>
        <dbReference type="EMBL" id="TWT92913.1"/>
    </source>
</evidence>
<dbReference type="Gene3D" id="3.30.700.10">
    <property type="entry name" value="Glycoprotein, Type 4 Pilin"/>
    <property type="match status" value="1"/>
</dbReference>
<dbReference type="OrthoDB" id="255848at2"/>
<dbReference type="RefSeq" id="WP_146446725.1">
    <property type="nucleotide sequence ID" value="NZ_SJPR01000009.1"/>
</dbReference>
<dbReference type="EMBL" id="SJPR01000009">
    <property type="protein sequence ID" value="TWT92913.1"/>
    <property type="molecule type" value="Genomic_DNA"/>
</dbReference>
<keyword evidence="4" id="KW-1185">Reference proteome</keyword>
<dbReference type="InterPro" id="IPR012902">
    <property type="entry name" value="N_methyl_site"/>
</dbReference>
<dbReference type="PANTHER" id="PTHR30093">
    <property type="entry name" value="GENERAL SECRETION PATHWAY PROTEIN G"/>
    <property type="match status" value="1"/>
</dbReference>
<dbReference type="InterPro" id="IPR027558">
    <property type="entry name" value="Pre_pil_HX9DG_C"/>
</dbReference>
<dbReference type="AlphaFoldDB" id="A0A5C6A3D8"/>
<feature type="domain" description="DUF1559" evidence="2">
    <location>
        <begin position="29"/>
        <end position="343"/>
    </location>
</feature>
<organism evidence="3 4">
    <name type="scientific">Botrimarina colliarenosi</name>
    <dbReference type="NCBI Taxonomy" id="2528001"/>
    <lineage>
        <taxon>Bacteria</taxon>
        <taxon>Pseudomonadati</taxon>
        <taxon>Planctomycetota</taxon>
        <taxon>Planctomycetia</taxon>
        <taxon>Pirellulales</taxon>
        <taxon>Lacipirellulaceae</taxon>
        <taxon>Botrimarina</taxon>
    </lineage>
</organism>
<dbReference type="SUPFAM" id="SSF54523">
    <property type="entry name" value="Pili subunits"/>
    <property type="match status" value="1"/>
</dbReference>
<gene>
    <name evidence="3" type="ORF">Pla108_40530</name>
</gene>
<sequence length="367" mass="39671">MKRAFTLVELLVVIAIIGILVALLLPAVQAAREAARRTQCKSQLKNIALAIANHHDTQGLFPTGGVSYGQPLEWFVSGGSPYQAPKQGWSWAYQILSFLEEGALANLVTTEQVAETAVPLYNCPSRRGPTFFENPVQGASYLMDYAGTQPLTKNTNDPFFATSPSLYYDVPAHVASGTYTRVHQGFWSPRGSGYPNPVNYGVFDGVIIRSPYRVVSGPPNPVPASPPAELAELTGVPKKVTYSKISDGTSKTMVIGEKWVPTDRYEPSDTNYSASDDHGWVDGWDPDTMRTTGWPPQPDSQADPATSGTGSDQDYFFGSAHPGGFQTTFADGSVHSISYDIDMTVFNSLGTRNGEGLNETTDLTGVQ</sequence>
<dbReference type="NCBIfam" id="TIGR04294">
    <property type="entry name" value="pre_pil_HX9DG"/>
    <property type="match status" value="1"/>
</dbReference>